<comment type="similarity">
    <text evidence="3">Belongs to the methyl-accepting chemotaxis (MCP) protein family.</text>
</comment>
<dbReference type="InterPro" id="IPR003660">
    <property type="entry name" value="HAMP_dom"/>
</dbReference>
<dbReference type="Gene3D" id="6.10.340.10">
    <property type="match status" value="1"/>
</dbReference>
<dbReference type="GO" id="GO:0006935">
    <property type="term" value="P:chemotaxis"/>
    <property type="evidence" value="ECO:0007669"/>
    <property type="project" value="UniProtKB-ARBA"/>
</dbReference>
<evidence type="ECO:0000256" key="1">
    <source>
        <dbReference type="ARBA" id="ARBA00004370"/>
    </source>
</evidence>
<evidence type="ECO:0000313" key="9">
    <source>
        <dbReference type="Proteomes" id="UP001139559"/>
    </source>
</evidence>
<evidence type="ECO:0000256" key="3">
    <source>
        <dbReference type="ARBA" id="ARBA00029447"/>
    </source>
</evidence>
<dbReference type="PROSITE" id="PS50885">
    <property type="entry name" value="HAMP"/>
    <property type="match status" value="1"/>
</dbReference>
<dbReference type="GO" id="GO:0007165">
    <property type="term" value="P:signal transduction"/>
    <property type="evidence" value="ECO:0007669"/>
    <property type="project" value="UniProtKB-KW"/>
</dbReference>
<feature type="transmembrane region" description="Helical" evidence="5">
    <location>
        <begin position="311"/>
        <end position="333"/>
    </location>
</feature>
<dbReference type="InterPro" id="IPR024478">
    <property type="entry name" value="HlyB_4HB_MCP"/>
</dbReference>
<evidence type="ECO:0000259" key="7">
    <source>
        <dbReference type="PROSITE" id="PS50885"/>
    </source>
</evidence>
<protein>
    <submittedName>
        <fullName evidence="8">Methyl-accepting chemotaxis protein</fullName>
    </submittedName>
</protein>
<evidence type="ECO:0000256" key="4">
    <source>
        <dbReference type="PROSITE-ProRule" id="PRU00284"/>
    </source>
</evidence>
<feature type="domain" description="Methyl-accepting transducer" evidence="6">
    <location>
        <begin position="393"/>
        <end position="629"/>
    </location>
</feature>
<dbReference type="PANTHER" id="PTHR32089:SF112">
    <property type="entry name" value="LYSOZYME-LIKE PROTEIN-RELATED"/>
    <property type="match status" value="1"/>
</dbReference>
<evidence type="ECO:0000256" key="5">
    <source>
        <dbReference type="SAM" id="Phobius"/>
    </source>
</evidence>
<dbReference type="Proteomes" id="UP001139559">
    <property type="component" value="Unassembled WGS sequence"/>
</dbReference>
<reference evidence="8" key="1">
    <citation type="submission" date="2021-11" db="EMBL/GenBank/DDBJ databases">
        <title>Vibrio ZSDE26 sp. nov. and Vibrio ZSDZ34 sp. nov., isolated from coastal seawater in Qingdao.</title>
        <authorList>
            <person name="Zhang P."/>
        </authorList>
    </citation>
    <scope>NUCLEOTIDE SEQUENCE</scope>
    <source>
        <strain evidence="8">ZSDE26</strain>
    </source>
</reference>
<dbReference type="EMBL" id="JAJHVV010000005">
    <property type="protein sequence ID" value="MCK6263518.1"/>
    <property type="molecule type" value="Genomic_DNA"/>
</dbReference>
<dbReference type="AlphaFoldDB" id="A0A9X1XKR5"/>
<dbReference type="SUPFAM" id="SSF58104">
    <property type="entry name" value="Methyl-accepting chemotaxis protein (MCP) signaling domain"/>
    <property type="match status" value="1"/>
</dbReference>
<dbReference type="Pfam" id="PF00015">
    <property type="entry name" value="MCPsignal"/>
    <property type="match status" value="1"/>
</dbReference>
<accession>A0A9X1XKR5</accession>
<proteinExistence type="inferred from homology"/>
<evidence type="ECO:0000313" key="8">
    <source>
        <dbReference type="EMBL" id="MCK6263518.1"/>
    </source>
</evidence>
<dbReference type="Pfam" id="PF00672">
    <property type="entry name" value="HAMP"/>
    <property type="match status" value="1"/>
</dbReference>
<organism evidence="8 9">
    <name type="scientific">Vibrio amylolyticus</name>
    <dbReference type="NCBI Taxonomy" id="2847292"/>
    <lineage>
        <taxon>Bacteria</taxon>
        <taxon>Pseudomonadati</taxon>
        <taxon>Pseudomonadota</taxon>
        <taxon>Gammaproteobacteria</taxon>
        <taxon>Vibrionales</taxon>
        <taxon>Vibrionaceae</taxon>
        <taxon>Vibrio</taxon>
    </lineage>
</organism>
<comment type="caution">
    <text evidence="8">The sequence shown here is derived from an EMBL/GenBank/DDBJ whole genome shotgun (WGS) entry which is preliminary data.</text>
</comment>
<feature type="domain" description="HAMP" evidence="7">
    <location>
        <begin position="335"/>
        <end position="388"/>
    </location>
</feature>
<sequence length="666" mass="72674">MKLSISGKLQLSFLLLAVLFIASALFAYRSVITVEAHTQSLLESDLPTVDTSRSLQQSVQSSLSTVRAYMLLGADESVGLAQLETLNRITAITDERLPTLEVLISAEEFQVISEQWGQVKSLVTEITELSHSEENLPAHSLFINEAAPIAEVALDQIQGLINEESSNKEGEDRKRLFKLYADSYTSLSNALASMRDFLLYGKQDFLNKYADFIQVHEKSVAEIESMKSLISSNDIVLWNLFKDMQELYFPLVEQVVSLRQSAGWNLANQKMADELIPAANALEQVLERLIITQQQQADATGSEIFNAISNVVVILIFAAITSLVAAFIISNYMGKSIGNRVSRISKRAQLIASGDVSQEPLKVEGTDELASLMDSVNRMNESLANIVQGVTDKAERVEDSIRGLLNANQQTLNKISGQKNDIQQIGQQLNDVAESAQTTAHHAKQSVTTLEQSSELINQGSSALGANKQTVEKLYSTIEQASREVATLSKESEAIGRVTEVIEGLAEQTNLLALNAAIEAARAGEQGRGFAVVADEVRLLATRTTESTTEINQIVDAIQSSTSSVVEEIEASKQLAEQGSQHTELAVEKLTSTVEQIEMLNQEMSVLANAAELQSDSTQAINSLMTDVSESINGVADIAQSSYTTSETVKEQVTELNQEMAQFTRA</sequence>
<keyword evidence="2 4" id="KW-0807">Transducer</keyword>
<keyword evidence="9" id="KW-1185">Reference proteome</keyword>
<dbReference type="PROSITE" id="PS50111">
    <property type="entry name" value="CHEMOTAXIS_TRANSDUC_2"/>
    <property type="match status" value="1"/>
</dbReference>
<dbReference type="Gene3D" id="1.10.287.950">
    <property type="entry name" value="Methyl-accepting chemotaxis protein"/>
    <property type="match status" value="1"/>
</dbReference>
<gene>
    <name evidence="8" type="ORF">KP803_09560</name>
</gene>
<comment type="subcellular location">
    <subcellularLocation>
        <location evidence="1">Membrane</location>
    </subcellularLocation>
</comment>
<name>A0A9X1XKR5_9VIBR</name>
<evidence type="ECO:0000256" key="2">
    <source>
        <dbReference type="ARBA" id="ARBA00023224"/>
    </source>
</evidence>
<dbReference type="SMART" id="SM00283">
    <property type="entry name" value="MA"/>
    <property type="match status" value="1"/>
</dbReference>
<dbReference type="PANTHER" id="PTHR32089">
    <property type="entry name" value="METHYL-ACCEPTING CHEMOTAXIS PROTEIN MCPB"/>
    <property type="match status" value="1"/>
</dbReference>
<dbReference type="RefSeq" id="WP_248008602.1">
    <property type="nucleotide sequence ID" value="NZ_JAJHVV010000005.1"/>
</dbReference>
<dbReference type="Pfam" id="PF12729">
    <property type="entry name" value="4HB_MCP_1"/>
    <property type="match status" value="1"/>
</dbReference>
<dbReference type="InterPro" id="IPR004089">
    <property type="entry name" value="MCPsignal_dom"/>
</dbReference>
<keyword evidence="5" id="KW-1133">Transmembrane helix</keyword>
<dbReference type="SMART" id="SM00304">
    <property type="entry name" value="HAMP"/>
    <property type="match status" value="1"/>
</dbReference>
<dbReference type="FunFam" id="1.10.287.950:FF:000001">
    <property type="entry name" value="Methyl-accepting chemotaxis sensory transducer"/>
    <property type="match status" value="1"/>
</dbReference>
<keyword evidence="5" id="KW-0472">Membrane</keyword>
<dbReference type="CDD" id="cd06225">
    <property type="entry name" value="HAMP"/>
    <property type="match status" value="1"/>
</dbReference>
<keyword evidence="5" id="KW-0812">Transmembrane</keyword>
<dbReference type="GO" id="GO:0016020">
    <property type="term" value="C:membrane"/>
    <property type="evidence" value="ECO:0007669"/>
    <property type="project" value="UniProtKB-SubCell"/>
</dbReference>
<evidence type="ECO:0000259" key="6">
    <source>
        <dbReference type="PROSITE" id="PS50111"/>
    </source>
</evidence>